<dbReference type="EMBL" id="CP097331">
    <property type="protein sequence ID" value="URF06162.1"/>
    <property type="molecule type" value="Genomic_DNA"/>
</dbReference>
<reference evidence="2" key="3">
    <citation type="submission" date="2022-05" db="EMBL/GenBank/DDBJ databases">
        <authorList>
            <person name="Kunte H.-J."/>
        </authorList>
    </citation>
    <scope>NUCLEOTIDE SEQUENCE</scope>
    <source>
        <strain evidence="2">G5</strain>
    </source>
</reference>
<proteinExistence type="predicted"/>
<dbReference type="AlphaFoldDB" id="A0AAE9L2R8"/>
<accession>A0AAE9L2R8</accession>
<reference evidence="1 3" key="1">
    <citation type="submission" date="2019-05" db="EMBL/GenBank/DDBJ databases">
        <title>Whole genome sequence analysis of Cupriavidus campinensis S14E4C strain.</title>
        <authorList>
            <person name="Abbaszade G."/>
            <person name="Szabo A."/>
            <person name="Toumi M."/>
            <person name="Toth E."/>
        </authorList>
    </citation>
    <scope>NUCLEOTIDE SEQUENCE [LARGE SCALE GENOMIC DNA]</scope>
    <source>
        <strain evidence="1 3">S14E4C</strain>
    </source>
</reference>
<dbReference type="Pfam" id="PF06348">
    <property type="entry name" value="DUF1059"/>
    <property type="match status" value="1"/>
</dbReference>
<dbReference type="RefSeq" id="WP_092296395.1">
    <property type="nucleotide sequence ID" value="NZ_CAJPVH010000001.1"/>
</dbReference>
<keyword evidence="3" id="KW-1185">Reference proteome</keyword>
<dbReference type="Proteomes" id="UP000318943">
    <property type="component" value="Unassembled WGS sequence"/>
</dbReference>
<dbReference type="EMBL" id="VCIZ01000007">
    <property type="protein sequence ID" value="TSP12188.1"/>
    <property type="molecule type" value="Genomic_DNA"/>
</dbReference>
<protein>
    <submittedName>
        <fullName evidence="2">DUF1059 domain-containing protein</fullName>
    </submittedName>
</protein>
<organism evidence="2 4">
    <name type="scientific">Cupriavidus campinensis</name>
    <dbReference type="NCBI Taxonomy" id="151783"/>
    <lineage>
        <taxon>Bacteria</taxon>
        <taxon>Pseudomonadati</taxon>
        <taxon>Pseudomonadota</taxon>
        <taxon>Betaproteobacteria</taxon>
        <taxon>Burkholderiales</taxon>
        <taxon>Burkholderiaceae</taxon>
        <taxon>Cupriavidus</taxon>
    </lineage>
</organism>
<sequence>MGRKYIDCRDYPSEKNCTVALSADNEDELLEAAVQHAVAVHQHQDSPELRTQLKSLFKEGAPPA</sequence>
<dbReference type="Proteomes" id="UP001056132">
    <property type="component" value="Chromosome 2"/>
</dbReference>
<evidence type="ECO:0000313" key="3">
    <source>
        <dbReference type="Proteomes" id="UP000318943"/>
    </source>
</evidence>
<dbReference type="InterPro" id="IPR009409">
    <property type="entry name" value="DUF1059"/>
</dbReference>
<reference evidence="2" key="2">
    <citation type="journal article" date="2022" name="Microbiol. Resour. Announc.">
        <title>Genome Sequence of Cupriavidus campinensis Strain G5, a Member of a Bacterial Consortium Capable of Polyethylene Degradation.</title>
        <authorList>
            <person name="Schneider B."/>
            <person name="Pfeiffer F."/>
            <person name="Dyall-Smith M."/>
            <person name="Kunte H.J."/>
        </authorList>
    </citation>
    <scope>NUCLEOTIDE SEQUENCE</scope>
    <source>
        <strain evidence="2">G5</strain>
    </source>
</reference>
<evidence type="ECO:0000313" key="4">
    <source>
        <dbReference type="Proteomes" id="UP001056132"/>
    </source>
</evidence>
<dbReference type="KEGG" id="ccam:M5D45_23820"/>
<evidence type="ECO:0000313" key="2">
    <source>
        <dbReference type="EMBL" id="URF06162.1"/>
    </source>
</evidence>
<gene>
    <name evidence="1" type="ORF">FGG12_14350</name>
    <name evidence="2" type="ORF">M5D45_23820</name>
</gene>
<name>A0AAE9L2R8_9BURK</name>
<evidence type="ECO:0000313" key="1">
    <source>
        <dbReference type="EMBL" id="TSP12188.1"/>
    </source>
</evidence>